<dbReference type="InterPro" id="IPR036909">
    <property type="entry name" value="Cyt_c-like_dom_sf"/>
</dbReference>
<accession>W9V998</accession>
<keyword evidence="2 4" id="KW-0479">Metal-binding</keyword>
<dbReference type="InterPro" id="IPR009056">
    <property type="entry name" value="Cyt_c-like_dom"/>
</dbReference>
<dbReference type="RefSeq" id="WP_043757184.1">
    <property type="nucleotide sequence ID" value="NZ_AONC01000070.1"/>
</dbReference>
<evidence type="ECO:0000313" key="7">
    <source>
        <dbReference type="Proteomes" id="UP000019460"/>
    </source>
</evidence>
<evidence type="ECO:0000256" key="1">
    <source>
        <dbReference type="ARBA" id="ARBA00022617"/>
    </source>
</evidence>
<evidence type="ECO:0000256" key="3">
    <source>
        <dbReference type="ARBA" id="ARBA00023004"/>
    </source>
</evidence>
<keyword evidence="3 4" id="KW-0408">Iron</keyword>
<dbReference type="GO" id="GO:0046872">
    <property type="term" value="F:metal ion binding"/>
    <property type="evidence" value="ECO:0007669"/>
    <property type="project" value="UniProtKB-KW"/>
</dbReference>
<sequence length="112" mass="11977">MLKSIIPPAVGLAIGLGLFGASADASETLDGRVLWERAEGPTGKSCASCHSPLEETMRGRAATYPKFIAAMDREVTLEQRINGCRRKALGVEPWAPDAPELEAVAELLRSLD</sequence>
<dbReference type="EMBL" id="AONC01000070">
    <property type="protein sequence ID" value="EXJ13436.1"/>
    <property type="molecule type" value="Genomic_DNA"/>
</dbReference>
<proteinExistence type="predicted"/>
<dbReference type="GO" id="GO:0020037">
    <property type="term" value="F:heme binding"/>
    <property type="evidence" value="ECO:0007669"/>
    <property type="project" value="InterPro"/>
</dbReference>
<comment type="caution">
    <text evidence="6">The sequence shown here is derived from an EMBL/GenBank/DDBJ whole genome shotgun (WGS) entry which is preliminary data.</text>
</comment>
<evidence type="ECO:0000259" key="5">
    <source>
        <dbReference type="PROSITE" id="PS51007"/>
    </source>
</evidence>
<dbReference type="AlphaFoldDB" id="W9V998"/>
<feature type="domain" description="Cytochrome c" evidence="5">
    <location>
        <begin position="26"/>
        <end position="112"/>
    </location>
</feature>
<protein>
    <submittedName>
        <fullName evidence="6">Sulfur oxidation protein SoxA</fullName>
    </submittedName>
</protein>
<organism evidence="6 7">
    <name type="scientific">Imhoffiella purpurea</name>
    <dbReference type="NCBI Taxonomy" id="1249627"/>
    <lineage>
        <taxon>Bacteria</taxon>
        <taxon>Pseudomonadati</taxon>
        <taxon>Pseudomonadota</taxon>
        <taxon>Gammaproteobacteria</taxon>
        <taxon>Chromatiales</taxon>
        <taxon>Chromatiaceae</taxon>
        <taxon>Imhoffiella</taxon>
    </lineage>
</organism>
<name>W9V998_9GAMM</name>
<dbReference type="SUPFAM" id="SSF46626">
    <property type="entry name" value="Cytochrome c"/>
    <property type="match status" value="1"/>
</dbReference>
<reference evidence="6 7" key="1">
    <citation type="submission" date="2012-11" db="EMBL/GenBank/DDBJ databases">
        <title>Genome assembly of Thiorhodococcus sp. AK35.</title>
        <authorList>
            <person name="Nupur N."/>
            <person name="Khatri I."/>
            <person name="Subramanian S."/>
            <person name="Pinnaka A."/>
        </authorList>
    </citation>
    <scope>NUCLEOTIDE SEQUENCE [LARGE SCALE GENOMIC DNA]</scope>
    <source>
        <strain evidence="6 7">AK35</strain>
    </source>
</reference>
<dbReference type="Gene3D" id="1.10.760.10">
    <property type="entry name" value="Cytochrome c-like domain"/>
    <property type="match status" value="1"/>
</dbReference>
<evidence type="ECO:0000256" key="4">
    <source>
        <dbReference type="PROSITE-ProRule" id="PRU00433"/>
    </source>
</evidence>
<dbReference type="Proteomes" id="UP000019460">
    <property type="component" value="Unassembled WGS sequence"/>
</dbReference>
<gene>
    <name evidence="6" type="ORF">D779_3760</name>
</gene>
<dbReference type="STRING" id="1249627.D779_3760"/>
<evidence type="ECO:0000256" key="2">
    <source>
        <dbReference type="ARBA" id="ARBA00022723"/>
    </source>
</evidence>
<dbReference type="Pfam" id="PF21342">
    <property type="entry name" value="SoxA-TsdA_cyt-c"/>
    <property type="match status" value="1"/>
</dbReference>
<evidence type="ECO:0000313" key="6">
    <source>
        <dbReference type="EMBL" id="EXJ13436.1"/>
    </source>
</evidence>
<dbReference type="OrthoDB" id="9793634at2"/>
<keyword evidence="7" id="KW-1185">Reference proteome</keyword>
<dbReference type="GO" id="GO:0009055">
    <property type="term" value="F:electron transfer activity"/>
    <property type="evidence" value="ECO:0007669"/>
    <property type="project" value="InterPro"/>
</dbReference>
<keyword evidence="1 4" id="KW-0349">Heme</keyword>
<dbReference type="eggNOG" id="COG3258">
    <property type="taxonomic scope" value="Bacteria"/>
</dbReference>
<dbReference type="PROSITE" id="PS51007">
    <property type="entry name" value="CYTC"/>
    <property type="match status" value="1"/>
</dbReference>